<organism evidence="1 2">
    <name type="scientific">Meloidogyne hapla</name>
    <name type="common">Root-knot nematode worm</name>
    <dbReference type="NCBI Taxonomy" id="6305"/>
    <lineage>
        <taxon>Eukaryota</taxon>
        <taxon>Metazoa</taxon>
        <taxon>Ecdysozoa</taxon>
        <taxon>Nematoda</taxon>
        <taxon>Chromadorea</taxon>
        <taxon>Rhabditida</taxon>
        <taxon>Tylenchina</taxon>
        <taxon>Tylenchomorpha</taxon>
        <taxon>Tylenchoidea</taxon>
        <taxon>Meloidogynidae</taxon>
        <taxon>Meloidogyninae</taxon>
        <taxon>Meloidogyne</taxon>
    </lineage>
</organism>
<name>A0A1I8B1H0_MELHA</name>
<reference evidence="2" key="1">
    <citation type="submission" date="2016-11" db="UniProtKB">
        <authorList>
            <consortium name="WormBaseParasite"/>
        </authorList>
    </citation>
    <scope>IDENTIFICATION</scope>
</reference>
<dbReference type="Proteomes" id="UP000095281">
    <property type="component" value="Unplaced"/>
</dbReference>
<accession>A0A1I8B1H0</accession>
<keyword evidence="1" id="KW-1185">Reference proteome</keyword>
<dbReference type="AlphaFoldDB" id="A0A1I8B1H0"/>
<protein>
    <submittedName>
        <fullName evidence="2">Uncharacterized protein</fullName>
    </submittedName>
</protein>
<sequence length="95" mass="11354">MCFWAFNVYFLNVYASWGEDKVEDIRNMFYKQTNIDTKRLLREQLKDVRNKEEREYIKSGVTGVTKYLYKQITKHNKIFVGGGCLEHFGQDCLDK</sequence>
<evidence type="ECO:0000313" key="1">
    <source>
        <dbReference type="Proteomes" id="UP000095281"/>
    </source>
</evidence>
<evidence type="ECO:0000313" key="2">
    <source>
        <dbReference type="WBParaSite" id="MhA1_Contig1193.frz3.gene3"/>
    </source>
</evidence>
<dbReference type="WBParaSite" id="MhA1_Contig1193.frz3.gene3">
    <property type="protein sequence ID" value="MhA1_Contig1193.frz3.gene3"/>
    <property type="gene ID" value="MhA1_Contig1193.frz3.gene3"/>
</dbReference>
<proteinExistence type="predicted"/>